<dbReference type="Gene3D" id="3.80.10.10">
    <property type="entry name" value="Ribonuclease Inhibitor"/>
    <property type="match status" value="4"/>
</dbReference>
<reference evidence="5 6" key="1">
    <citation type="submission" date="2016-08" db="EMBL/GenBank/DDBJ databases">
        <title>A Parts List for Fungal Cellulosomes Revealed by Comparative Genomics.</title>
        <authorList>
            <consortium name="DOE Joint Genome Institute"/>
            <person name="Haitjema C.H."/>
            <person name="Gilmore S.P."/>
            <person name="Henske J.K."/>
            <person name="Solomon K.V."/>
            <person name="De Groot R."/>
            <person name="Kuo A."/>
            <person name="Mondo S.J."/>
            <person name="Salamov A.A."/>
            <person name="Labutti K."/>
            <person name="Zhao Z."/>
            <person name="Chiniquy J."/>
            <person name="Barry K."/>
            <person name="Brewer H.M."/>
            <person name="Purvine S.O."/>
            <person name="Wright A.T."/>
            <person name="Boxma B."/>
            <person name="Van Alen T."/>
            <person name="Hackstein J.H."/>
            <person name="Baker S.E."/>
            <person name="Grigoriev I.V."/>
            <person name="O'Malley M.A."/>
        </authorList>
    </citation>
    <scope>NUCLEOTIDE SEQUENCE [LARGE SCALE GENOMIC DNA]</scope>
    <source>
        <strain evidence="5 6">S4</strain>
    </source>
</reference>
<dbReference type="InterPro" id="IPR055414">
    <property type="entry name" value="LRR_R13L4/SHOC2-like"/>
</dbReference>
<sequence>MNLKYTLKSLGLFLVFIPFVLSSECDKIDKDLLKSITECSTTKDGKINKLTISNVDLTEKQVNKLLSSYDLTDLSYNIDFEGSIYSIPKHSGYSEIPTAINKLKNLETLNIHYNLHYASCSAYNCNHAIIITMRKNILKNLKKLKVLDIRGIKISQDNINDISTLDNLESLSFDDTYLDESLNYKPIGDLKKLNKLIIKNNHDSYYDLNKKYYHETIPKDLVISNKGIKELSMILGGSLDLIDVDHLPNLEKLSFTFYNHGKGSPFRGDIEGDLSKFKNLKSLDIYSFNINEEFMNEICNLKNLNELYIKSCGIGSIPECINSSTNLEILHLPYNSIETVNGKINNLVNLKSLDLSNNRLTLIDDTIGYLKNLKYLDLSYNELTKISERSNNLENLEYLDLSSNSELENLSIGNLKKLENLDLTANEIGNPKDIGNLTKLEQLILPGNNINELPKEFENLKNLKILNLEHNELMKFPEQIAKLEKLEKLDLNSNKIDDEIPKSYNNLSKLTEIKLFNNEDIRGETLTNDKLVVCEYYMYYDNEFYSSLCRHGNEICLDETSFYNYYYYYYQIKLNIFMENILI</sequence>
<accession>A0A1Y1X0N7</accession>
<reference evidence="5 6" key="2">
    <citation type="submission" date="2016-08" db="EMBL/GenBank/DDBJ databases">
        <title>Pervasive Adenine N6-methylation of Active Genes in Fungi.</title>
        <authorList>
            <consortium name="DOE Joint Genome Institute"/>
            <person name="Mondo S.J."/>
            <person name="Dannebaum R.O."/>
            <person name="Kuo R.C."/>
            <person name="Labutti K."/>
            <person name="Haridas S."/>
            <person name="Kuo A."/>
            <person name="Salamov A."/>
            <person name="Ahrendt S.R."/>
            <person name="Lipzen A."/>
            <person name="Sullivan W."/>
            <person name="Andreopoulos W.B."/>
            <person name="Clum A."/>
            <person name="Lindquist E."/>
            <person name="Daum C."/>
            <person name="Ramamoorthy G.K."/>
            <person name="Gryganskyi A."/>
            <person name="Culley D."/>
            <person name="Magnuson J.K."/>
            <person name="James T.Y."/>
            <person name="O'Malley M.A."/>
            <person name="Stajich J.E."/>
            <person name="Spatafora J.W."/>
            <person name="Visel A."/>
            <person name="Grigoriev I.V."/>
        </authorList>
    </citation>
    <scope>NUCLEOTIDE SEQUENCE [LARGE SCALE GENOMIC DNA]</scope>
    <source>
        <strain evidence="5 6">S4</strain>
    </source>
</reference>
<dbReference type="Proteomes" id="UP000193944">
    <property type="component" value="Unassembled WGS sequence"/>
</dbReference>
<name>A0A1Y1X0N7_9FUNG</name>
<keyword evidence="3" id="KW-0732">Signal</keyword>
<keyword evidence="6" id="KW-1185">Reference proteome</keyword>
<dbReference type="Pfam" id="PF23598">
    <property type="entry name" value="LRR_14"/>
    <property type="match status" value="1"/>
</dbReference>
<evidence type="ECO:0000313" key="5">
    <source>
        <dbReference type="EMBL" id="ORX79323.1"/>
    </source>
</evidence>
<dbReference type="InterPro" id="IPR001611">
    <property type="entry name" value="Leu-rich_rpt"/>
</dbReference>
<evidence type="ECO:0000256" key="1">
    <source>
        <dbReference type="ARBA" id="ARBA00022614"/>
    </source>
</evidence>
<keyword evidence="1" id="KW-0433">Leucine-rich repeat</keyword>
<feature type="signal peptide" evidence="3">
    <location>
        <begin position="1"/>
        <end position="22"/>
    </location>
</feature>
<feature type="chain" id="PRO_5012327403" evidence="3">
    <location>
        <begin position="23"/>
        <end position="583"/>
    </location>
</feature>
<dbReference type="Pfam" id="PF13855">
    <property type="entry name" value="LRR_8"/>
    <property type="match status" value="1"/>
</dbReference>
<dbReference type="AlphaFoldDB" id="A0A1Y1X0N7"/>
<dbReference type="PROSITE" id="PS51450">
    <property type="entry name" value="LRR"/>
    <property type="match status" value="2"/>
</dbReference>
<dbReference type="PANTHER" id="PTHR48051">
    <property type="match status" value="1"/>
</dbReference>
<feature type="domain" description="Disease resistance R13L4/SHOC-2-like LRR" evidence="4">
    <location>
        <begin position="431"/>
        <end position="519"/>
    </location>
</feature>
<keyword evidence="2" id="KW-0677">Repeat</keyword>
<gene>
    <name evidence="5" type="ORF">BCR32DRAFT_246468</name>
</gene>
<evidence type="ECO:0000313" key="6">
    <source>
        <dbReference type="Proteomes" id="UP000193944"/>
    </source>
</evidence>
<evidence type="ECO:0000256" key="3">
    <source>
        <dbReference type="SAM" id="SignalP"/>
    </source>
</evidence>
<dbReference type="STRING" id="1754192.A0A1Y1X0N7"/>
<dbReference type="PANTHER" id="PTHR48051:SF54">
    <property type="entry name" value="LEUCINE-RICH REPEAT-CONTAINING PROTEIN"/>
    <property type="match status" value="1"/>
</dbReference>
<comment type="caution">
    <text evidence="5">The sequence shown here is derived from an EMBL/GenBank/DDBJ whole genome shotgun (WGS) entry which is preliminary data.</text>
</comment>
<organism evidence="5 6">
    <name type="scientific">Anaeromyces robustus</name>
    <dbReference type="NCBI Taxonomy" id="1754192"/>
    <lineage>
        <taxon>Eukaryota</taxon>
        <taxon>Fungi</taxon>
        <taxon>Fungi incertae sedis</taxon>
        <taxon>Chytridiomycota</taxon>
        <taxon>Chytridiomycota incertae sedis</taxon>
        <taxon>Neocallimastigomycetes</taxon>
        <taxon>Neocallimastigales</taxon>
        <taxon>Neocallimastigaceae</taxon>
        <taxon>Anaeromyces</taxon>
    </lineage>
</organism>
<dbReference type="GO" id="GO:0005737">
    <property type="term" value="C:cytoplasm"/>
    <property type="evidence" value="ECO:0007669"/>
    <property type="project" value="TreeGrafter"/>
</dbReference>
<dbReference type="InterPro" id="IPR032675">
    <property type="entry name" value="LRR_dom_sf"/>
</dbReference>
<proteinExistence type="predicted"/>
<dbReference type="SMART" id="SM00369">
    <property type="entry name" value="LRR_TYP"/>
    <property type="match status" value="6"/>
</dbReference>
<protein>
    <submittedName>
        <fullName evidence="5">RNI-like protein</fullName>
    </submittedName>
</protein>
<dbReference type="SMART" id="SM00365">
    <property type="entry name" value="LRR_SD22"/>
    <property type="match status" value="8"/>
</dbReference>
<dbReference type="PRINTS" id="PR00019">
    <property type="entry name" value="LEURICHRPT"/>
</dbReference>
<dbReference type="OrthoDB" id="676979at2759"/>
<dbReference type="InterPro" id="IPR050216">
    <property type="entry name" value="LRR_domain-containing"/>
</dbReference>
<dbReference type="EMBL" id="MCFG01000179">
    <property type="protein sequence ID" value="ORX79323.1"/>
    <property type="molecule type" value="Genomic_DNA"/>
</dbReference>
<dbReference type="SUPFAM" id="SSF52058">
    <property type="entry name" value="L domain-like"/>
    <property type="match status" value="2"/>
</dbReference>
<evidence type="ECO:0000259" key="4">
    <source>
        <dbReference type="Pfam" id="PF23598"/>
    </source>
</evidence>
<evidence type="ECO:0000256" key="2">
    <source>
        <dbReference type="ARBA" id="ARBA00022737"/>
    </source>
</evidence>
<dbReference type="InterPro" id="IPR003591">
    <property type="entry name" value="Leu-rich_rpt_typical-subtyp"/>
</dbReference>